<evidence type="ECO:0000313" key="6">
    <source>
        <dbReference type="Proteomes" id="UP000002016"/>
    </source>
</evidence>
<name>A8F497_PSELT</name>
<proteinExistence type="predicted"/>
<reference evidence="5 6" key="1">
    <citation type="submission" date="2007-08" db="EMBL/GenBank/DDBJ databases">
        <title>Complete sequence of Thermotoga lettingae TMO.</title>
        <authorList>
            <consortium name="US DOE Joint Genome Institute"/>
            <person name="Copeland A."/>
            <person name="Lucas S."/>
            <person name="Lapidus A."/>
            <person name="Barry K."/>
            <person name="Glavina del Rio T."/>
            <person name="Dalin E."/>
            <person name="Tice H."/>
            <person name="Pitluck S."/>
            <person name="Foster B."/>
            <person name="Bruce D."/>
            <person name="Schmutz J."/>
            <person name="Larimer F."/>
            <person name="Land M."/>
            <person name="Hauser L."/>
            <person name="Kyrpides N."/>
            <person name="Mikhailova N."/>
            <person name="Nelson K."/>
            <person name="Gogarten J.P."/>
            <person name="Noll K."/>
            <person name="Richardson P."/>
        </authorList>
    </citation>
    <scope>NUCLEOTIDE SEQUENCE [LARGE SCALE GENOMIC DNA]</scope>
    <source>
        <strain evidence="6">ATCC BAA-301 / DSM 14385 / NBRC 107922 / TMO</strain>
    </source>
</reference>
<dbReference type="Pfam" id="PF00149">
    <property type="entry name" value="Metallophos"/>
    <property type="match status" value="1"/>
</dbReference>
<keyword evidence="1" id="KW-0540">Nuclease</keyword>
<dbReference type="InterPro" id="IPR004843">
    <property type="entry name" value="Calcineurin-like_PHP"/>
</dbReference>
<evidence type="ECO:0000256" key="1">
    <source>
        <dbReference type="ARBA" id="ARBA00022722"/>
    </source>
</evidence>
<evidence type="ECO:0000256" key="2">
    <source>
        <dbReference type="ARBA" id="ARBA00022801"/>
    </source>
</evidence>
<dbReference type="InterPro" id="IPR029052">
    <property type="entry name" value="Metallo-depent_PP-like"/>
</dbReference>
<dbReference type="AlphaFoldDB" id="A8F497"/>
<evidence type="ECO:0000259" key="4">
    <source>
        <dbReference type="Pfam" id="PF00149"/>
    </source>
</evidence>
<dbReference type="RefSeq" id="WP_012002462.1">
    <property type="nucleotide sequence ID" value="NC_009828.1"/>
</dbReference>
<evidence type="ECO:0000313" key="5">
    <source>
        <dbReference type="EMBL" id="ABV32981.1"/>
    </source>
</evidence>
<dbReference type="STRING" id="416591.Tlet_0414"/>
<gene>
    <name evidence="5" type="ordered locus">Tlet_0414</name>
</gene>
<dbReference type="eggNOG" id="COG0420">
    <property type="taxonomic scope" value="Bacteria"/>
</dbReference>
<keyword evidence="6" id="KW-1185">Reference proteome</keyword>
<sequence length="367" mass="41886">MKILHTSDWHLGLESWTGSKTVDRLAETENALRFLVTAAKKESVDLIIITGDVVHNKISPKIEALNVLTNILAEFSSLAPTFLVLGNHDWRGIKALKNLPVKNLHIIDSRTEISSGEFKLFFLPYLDFQKTLDESNDFAGDYLSSVFTDIRNNIDREKINLLAAHIMIEGLIESERENSMEVQIKASMIPTGLDYVALGHIHALSIVEQSPLMCYAGSPIAMDFGEEKDRKGAIIVDFSGERTKIRIVDTPRKQLKTFRKTDYSEQSLESLSNELKSFEGYVRVIFNAPPSNEVRKYLMENFECVKKVEFRNEHEKGGYQNLNQQKFDIIQLYQAYIKGKYGNLEQPMVKLVEKLFREVEQTEATDN</sequence>
<dbReference type="PANTHER" id="PTHR30337">
    <property type="entry name" value="COMPONENT OF ATP-DEPENDENT DSDNA EXONUCLEASE"/>
    <property type="match status" value="1"/>
</dbReference>
<dbReference type="Proteomes" id="UP000002016">
    <property type="component" value="Chromosome"/>
</dbReference>
<keyword evidence="2" id="KW-0378">Hydrolase</keyword>
<keyword evidence="3" id="KW-0269">Exonuclease</keyword>
<dbReference type="EMBL" id="CP000812">
    <property type="protein sequence ID" value="ABV32981.1"/>
    <property type="molecule type" value="Genomic_DNA"/>
</dbReference>
<reference evidence="5 6" key="2">
    <citation type="journal article" date="2009" name="Proc. Natl. Acad. Sci. U.S.A.">
        <title>On the chimeric nature, thermophilic origin, and phylogenetic placement of the Thermotogales.</title>
        <authorList>
            <person name="Zhaxybayeva O."/>
            <person name="Swithers K.S."/>
            <person name="Lapierre P."/>
            <person name="Fournier G.P."/>
            <person name="Bickhart D.M."/>
            <person name="DeBoy R.T."/>
            <person name="Nelson K.E."/>
            <person name="Nesbo C.L."/>
            <person name="Doolittle W.F."/>
            <person name="Gogarten J.P."/>
            <person name="Noll K.M."/>
        </authorList>
    </citation>
    <scope>NUCLEOTIDE SEQUENCE [LARGE SCALE GENOMIC DNA]</scope>
    <source>
        <strain evidence="6">ATCC BAA-301 / DSM 14385 / NBRC 107922 / TMO</strain>
    </source>
</reference>
<accession>A8F497</accession>
<dbReference type="Gene3D" id="3.60.21.10">
    <property type="match status" value="1"/>
</dbReference>
<dbReference type="CDD" id="cd00840">
    <property type="entry name" value="MPP_Mre11_N"/>
    <property type="match status" value="1"/>
</dbReference>
<protein>
    <submittedName>
        <fullName evidence="5">Nuclease SbcCD, D subunit</fullName>
    </submittedName>
</protein>
<dbReference type="KEGG" id="tle:Tlet_0414"/>
<dbReference type="GO" id="GO:0004527">
    <property type="term" value="F:exonuclease activity"/>
    <property type="evidence" value="ECO:0007669"/>
    <property type="project" value="UniProtKB-KW"/>
</dbReference>
<organism evidence="5 6">
    <name type="scientific">Pseudothermotoga lettingae (strain ATCC BAA-301 / DSM 14385 / NBRC 107922 / TMO)</name>
    <name type="common">Thermotoga lettingae</name>
    <dbReference type="NCBI Taxonomy" id="416591"/>
    <lineage>
        <taxon>Bacteria</taxon>
        <taxon>Thermotogati</taxon>
        <taxon>Thermotogota</taxon>
        <taxon>Thermotogae</taxon>
        <taxon>Thermotogales</taxon>
        <taxon>Thermotogaceae</taxon>
        <taxon>Pseudothermotoga</taxon>
    </lineage>
</organism>
<dbReference type="HOGENOM" id="CLU_038045_3_1_0"/>
<dbReference type="PANTHER" id="PTHR30337:SF0">
    <property type="entry name" value="NUCLEASE SBCCD SUBUNIT D"/>
    <property type="match status" value="1"/>
</dbReference>
<dbReference type="InterPro" id="IPR041796">
    <property type="entry name" value="Mre11_N"/>
</dbReference>
<feature type="domain" description="Calcineurin-like phosphoesterase" evidence="4">
    <location>
        <begin position="1"/>
        <end position="203"/>
    </location>
</feature>
<dbReference type="InterPro" id="IPR050535">
    <property type="entry name" value="DNA_Repair-Maintenance_Comp"/>
</dbReference>
<dbReference type="SUPFAM" id="SSF56300">
    <property type="entry name" value="Metallo-dependent phosphatases"/>
    <property type="match status" value="1"/>
</dbReference>
<evidence type="ECO:0000256" key="3">
    <source>
        <dbReference type="ARBA" id="ARBA00022839"/>
    </source>
</evidence>